<evidence type="ECO:0000313" key="1">
    <source>
        <dbReference type="EMBL" id="MXU85002.1"/>
    </source>
</evidence>
<name>A0A6B0TY23_IXORI</name>
<protein>
    <submittedName>
        <fullName evidence="1">Putative secreted protein</fullName>
    </submittedName>
</protein>
<accession>A0A6B0TY23</accession>
<sequence>MAYQWNRVSFYLACIVCVQLLDWNRATTLIRSSFILLCLLPFCLRIHPEYKLSFCLLSKVYHPLRRVSTRYFSRRIVPCSLEHP</sequence>
<organism evidence="1">
    <name type="scientific">Ixodes ricinus</name>
    <name type="common">Common tick</name>
    <name type="synonym">Acarus ricinus</name>
    <dbReference type="NCBI Taxonomy" id="34613"/>
    <lineage>
        <taxon>Eukaryota</taxon>
        <taxon>Metazoa</taxon>
        <taxon>Ecdysozoa</taxon>
        <taxon>Arthropoda</taxon>
        <taxon>Chelicerata</taxon>
        <taxon>Arachnida</taxon>
        <taxon>Acari</taxon>
        <taxon>Parasitiformes</taxon>
        <taxon>Ixodida</taxon>
        <taxon>Ixodoidea</taxon>
        <taxon>Ixodidae</taxon>
        <taxon>Ixodinae</taxon>
        <taxon>Ixodes</taxon>
    </lineage>
</organism>
<proteinExistence type="predicted"/>
<dbReference type="AlphaFoldDB" id="A0A6B0TY23"/>
<dbReference type="EMBL" id="GIFC01002919">
    <property type="protein sequence ID" value="MXU85002.1"/>
    <property type="molecule type" value="Transcribed_RNA"/>
</dbReference>
<reference evidence="1" key="1">
    <citation type="submission" date="2019-12" db="EMBL/GenBank/DDBJ databases">
        <title>An insight into the sialome of adult female Ixodes ricinus ticks feeding for 6 days.</title>
        <authorList>
            <person name="Perner J."/>
            <person name="Ribeiro J.M.C."/>
        </authorList>
    </citation>
    <scope>NUCLEOTIDE SEQUENCE</scope>
    <source>
        <strain evidence="1">Semi-engorged</strain>
        <tissue evidence="1">Salivary glands</tissue>
    </source>
</reference>